<dbReference type="RefSeq" id="WP_225981289.1">
    <property type="nucleotide sequence ID" value="NZ_AP017572.1"/>
</dbReference>
<dbReference type="GeneID" id="93795854"/>
<gene>
    <name evidence="1" type="ORF">RJYHM_0049</name>
</gene>
<dbReference type="EMBL" id="AP017602">
    <property type="protein sequence ID" value="BAW82306.1"/>
    <property type="molecule type" value="Genomic_DNA"/>
</dbReference>
<sequence length="197" mass="22524">MLRHEKTGIKLTKIEGKNGETPILIRDGRNNPNAKIVLGTKAFEMQYLNAIRGAINIAKGKNKPELVLKLNKEAVKFINSFNALNMEKSQENISKNMQAEIDSVAELLGKNGIKNAHKKLNVAKDFQNFNDEHCNIVTLSKVINDEGKEHIVVEAKVAFKDLTEEQKQEYQNRDGKNWYNVMPEWERKLVDQYTDTI</sequence>
<dbReference type="Proteomes" id="UP000217846">
    <property type="component" value="Chromosome"/>
</dbReference>
<evidence type="ECO:0000313" key="1">
    <source>
        <dbReference type="EMBL" id="BAW82306.1"/>
    </source>
</evidence>
<accession>A0AAD1FKC5</accession>
<dbReference type="AlphaFoldDB" id="A0AAD1FKC5"/>
<proteinExistence type="predicted"/>
<name>A0AAD1FKC5_RICJA</name>
<evidence type="ECO:0000313" key="2">
    <source>
        <dbReference type="Proteomes" id="UP000217846"/>
    </source>
</evidence>
<reference evidence="1 2" key="1">
    <citation type="journal article" date="2017" name="Genome Biol. Evol.">
        <title>Extremely Low Genomic Diversity of Rickettsia japonica Distributed in Japan.</title>
        <authorList>
            <person name="Akter A."/>
            <person name="Ooka T."/>
            <person name="Gotoh Y."/>
            <person name="Yamamoto S."/>
            <person name="Fujita H."/>
            <person name="Terasoma F."/>
            <person name="Kida K."/>
            <person name="Taira M."/>
            <person name="Nakadouzono F."/>
            <person name="Gokuden M."/>
            <person name="Hirano M."/>
            <person name="Miyashiro M."/>
            <person name="Inari K."/>
            <person name="Shimazu Y."/>
            <person name="Tabara K."/>
            <person name="Toyoda A."/>
            <person name="Yoshimura D."/>
            <person name="Itoh T."/>
            <person name="Kitano T."/>
            <person name="Sato M.P."/>
            <person name="Katsura K."/>
            <person name="Mondal S.I."/>
            <person name="Ogura Y."/>
            <person name="Ando S."/>
            <person name="Hayashi T."/>
        </authorList>
    </citation>
    <scope>NUCLEOTIDE SEQUENCE [LARGE SCALE GENOMIC DNA]</scope>
    <source>
        <strain evidence="1 2">YH_M</strain>
    </source>
</reference>
<organism evidence="1 2">
    <name type="scientific">Rickettsia japonica</name>
    <dbReference type="NCBI Taxonomy" id="35790"/>
    <lineage>
        <taxon>Bacteria</taxon>
        <taxon>Pseudomonadati</taxon>
        <taxon>Pseudomonadota</taxon>
        <taxon>Alphaproteobacteria</taxon>
        <taxon>Rickettsiales</taxon>
        <taxon>Rickettsiaceae</taxon>
        <taxon>Rickettsieae</taxon>
        <taxon>Rickettsia</taxon>
        <taxon>spotted fever group</taxon>
    </lineage>
</organism>
<protein>
    <submittedName>
        <fullName evidence="1">Uncharacterized protein</fullName>
    </submittedName>
</protein>